<evidence type="ECO:0000256" key="1">
    <source>
        <dbReference type="SAM" id="MobiDB-lite"/>
    </source>
</evidence>
<dbReference type="Pfam" id="PF07920">
    <property type="entry name" value="DUF1684"/>
    <property type="match status" value="1"/>
</dbReference>
<reference evidence="2 3" key="1">
    <citation type="submission" date="2020-08" db="EMBL/GenBank/DDBJ databases">
        <title>The Agave Microbiome: Exploring the role of microbial communities in plant adaptations to desert environments.</title>
        <authorList>
            <person name="Partida-Martinez L.P."/>
        </authorList>
    </citation>
    <scope>NUCLEOTIDE SEQUENCE [LARGE SCALE GENOMIC DNA]</scope>
    <source>
        <strain evidence="2 3">RAS26</strain>
    </source>
</reference>
<protein>
    <recommendedName>
        <fullName evidence="4">DUF1684 domain-containing protein</fullName>
    </recommendedName>
</protein>
<dbReference type="RefSeq" id="WP_183294465.1">
    <property type="nucleotide sequence ID" value="NZ_JACHVX010000001.1"/>
</dbReference>
<dbReference type="PANTHER" id="PTHR41913">
    <property type="entry name" value="DUF1684 DOMAIN-CONTAINING PROTEIN"/>
    <property type="match status" value="1"/>
</dbReference>
<reference evidence="2 3" key="2">
    <citation type="submission" date="2020-08" db="EMBL/GenBank/DDBJ databases">
        <authorList>
            <person name="Partida-Martinez L."/>
            <person name="Huntemann M."/>
            <person name="Clum A."/>
            <person name="Wang J."/>
            <person name="Palaniappan K."/>
            <person name="Ritter S."/>
            <person name="Chen I.-M."/>
            <person name="Stamatis D."/>
            <person name="Reddy T."/>
            <person name="O'Malley R."/>
            <person name="Daum C."/>
            <person name="Shapiro N."/>
            <person name="Ivanova N."/>
            <person name="Kyrpides N."/>
            <person name="Woyke T."/>
        </authorList>
    </citation>
    <scope>NUCLEOTIDE SEQUENCE [LARGE SCALE GENOMIC DNA]</scope>
    <source>
        <strain evidence="2 3">RAS26</strain>
    </source>
</reference>
<feature type="compositionally biased region" description="Low complexity" evidence="1">
    <location>
        <begin position="1"/>
        <end position="14"/>
    </location>
</feature>
<comment type="caution">
    <text evidence="2">The sequence shown here is derived from an EMBL/GenBank/DDBJ whole genome shotgun (WGS) entry which is preliminary data.</text>
</comment>
<accession>A0A7W4UC91</accession>
<evidence type="ECO:0000313" key="2">
    <source>
        <dbReference type="EMBL" id="MBB2921449.1"/>
    </source>
</evidence>
<dbReference type="Proteomes" id="UP000518206">
    <property type="component" value="Unassembled WGS sequence"/>
</dbReference>
<dbReference type="InterPro" id="IPR012467">
    <property type="entry name" value="DUF1684"/>
</dbReference>
<name>A0A7W4UC91_9CELL</name>
<gene>
    <name evidence="2" type="ORF">FHR80_000343</name>
</gene>
<proteinExistence type="predicted"/>
<feature type="region of interest" description="Disordered" evidence="1">
    <location>
        <begin position="1"/>
        <end position="26"/>
    </location>
</feature>
<dbReference type="EMBL" id="JACHVX010000001">
    <property type="protein sequence ID" value="MBB2921449.1"/>
    <property type="molecule type" value="Genomic_DNA"/>
</dbReference>
<sequence>MTSTTTRPGTTTGTPPGPDDPRSGAPLAWTRWRAERERALAEPHGWLTPVALRWLASRPSAVEGVPGTWWTDPAGHVHLLAQRADGLVLTGAADALDGAADFAVQEGGSQVVARFRPAGRTADDPRGEPAEVAVELVRRTGRDALRLRDAWAPARLGFDGVATFPYDASWVLDAPVRWYDEPQPVTVGAAQPRLVHHVTLVGEVDLVRGGTVTTLRLTGAPGGADAALLLTDEAPGTAPWRVLHVERPADAATTVRLDLNRLLNLPFAFSDHGTCPAPVAGNHVPYAVEAGERAPHRVDAGALDRAHAEAAR</sequence>
<evidence type="ECO:0000313" key="3">
    <source>
        <dbReference type="Proteomes" id="UP000518206"/>
    </source>
</evidence>
<evidence type="ECO:0008006" key="4">
    <source>
        <dbReference type="Google" id="ProtNLM"/>
    </source>
</evidence>
<dbReference type="PANTHER" id="PTHR41913:SF1">
    <property type="entry name" value="DUF1684 DOMAIN-CONTAINING PROTEIN"/>
    <property type="match status" value="1"/>
</dbReference>
<dbReference type="AlphaFoldDB" id="A0A7W4UC91"/>
<organism evidence="2 3">
    <name type="scientific">Cellulomonas cellasea</name>
    <dbReference type="NCBI Taxonomy" id="43670"/>
    <lineage>
        <taxon>Bacteria</taxon>
        <taxon>Bacillati</taxon>
        <taxon>Actinomycetota</taxon>
        <taxon>Actinomycetes</taxon>
        <taxon>Micrococcales</taxon>
        <taxon>Cellulomonadaceae</taxon>
        <taxon>Cellulomonas</taxon>
    </lineage>
</organism>